<dbReference type="InterPro" id="IPR003172">
    <property type="entry name" value="ML_dom"/>
</dbReference>
<dbReference type="GO" id="GO:0032934">
    <property type="term" value="F:sterol binding"/>
    <property type="evidence" value="ECO:0007669"/>
    <property type="project" value="InterPro"/>
</dbReference>
<gene>
    <name evidence="5" type="ORF">B4U80_09546</name>
</gene>
<dbReference type="SMART" id="SM00737">
    <property type="entry name" value="ML"/>
    <property type="match status" value="1"/>
</dbReference>
<keyword evidence="3" id="KW-0964">Secreted</keyword>
<dbReference type="GO" id="GO:0015918">
    <property type="term" value="P:sterol transport"/>
    <property type="evidence" value="ECO:0007669"/>
    <property type="project" value="InterPro"/>
</dbReference>
<dbReference type="OrthoDB" id="4937502at2759"/>
<dbReference type="Proteomes" id="UP000288716">
    <property type="component" value="Unassembled WGS sequence"/>
</dbReference>
<dbReference type="PANTHER" id="PTHR11306">
    <property type="entry name" value="NIEMANN PICK TYPE C2 PROTEIN NPC2-RELATED"/>
    <property type="match status" value="1"/>
</dbReference>
<evidence type="ECO:0000256" key="3">
    <source>
        <dbReference type="ARBA" id="ARBA00022525"/>
    </source>
</evidence>
<dbReference type="GO" id="GO:0005576">
    <property type="term" value="C:extracellular region"/>
    <property type="evidence" value="ECO:0007669"/>
    <property type="project" value="UniProtKB-SubCell"/>
</dbReference>
<dbReference type="Pfam" id="PF02221">
    <property type="entry name" value="E1_DerP2_DerF2"/>
    <property type="match status" value="1"/>
</dbReference>
<dbReference type="AlphaFoldDB" id="A0A443SKA9"/>
<dbReference type="SUPFAM" id="SSF81296">
    <property type="entry name" value="E set domains"/>
    <property type="match status" value="1"/>
</dbReference>
<evidence type="ECO:0000256" key="2">
    <source>
        <dbReference type="ARBA" id="ARBA00006370"/>
    </source>
</evidence>
<evidence type="ECO:0000313" key="6">
    <source>
        <dbReference type="Proteomes" id="UP000288716"/>
    </source>
</evidence>
<evidence type="ECO:0000313" key="5">
    <source>
        <dbReference type="EMBL" id="RWS27966.1"/>
    </source>
</evidence>
<dbReference type="EMBL" id="NCKV01001650">
    <property type="protein sequence ID" value="RWS27966.1"/>
    <property type="molecule type" value="Genomic_DNA"/>
</dbReference>
<protein>
    <submittedName>
        <fullName evidence="5">Epididymal secretory protein E1-like protein</fullName>
    </submittedName>
</protein>
<keyword evidence="6" id="KW-1185">Reference proteome</keyword>
<sequence length="153" mass="16942">MRHVHTQLFSYSVINFAYVADFPPFSSVQVSGCEGEVKRCPFVKGTNVSMNATFTSILMNFYQKAVESKNVTVSVWGKLRILRIKTPFPISPSSGCLYGIDCPVTTNSTNTFRIQMPIRSIYPSVDVEVGIELYGDNDSHIACVTFPATIVSN</sequence>
<comment type="caution">
    <text evidence="5">The sequence shown here is derived from an EMBL/GenBank/DDBJ whole genome shotgun (WGS) entry which is preliminary data.</text>
</comment>
<dbReference type="VEuPathDB" id="VectorBase:LDEU004074"/>
<dbReference type="InterPro" id="IPR039670">
    <property type="entry name" value="NPC2-like"/>
</dbReference>
<feature type="domain" description="MD-2-related lipid-recognition" evidence="4">
    <location>
        <begin position="16"/>
        <end position="148"/>
    </location>
</feature>
<evidence type="ECO:0000256" key="1">
    <source>
        <dbReference type="ARBA" id="ARBA00004613"/>
    </source>
</evidence>
<accession>A0A443SKA9</accession>
<name>A0A443SKA9_9ACAR</name>
<dbReference type="STRING" id="299467.A0A443SKA9"/>
<proteinExistence type="inferred from homology"/>
<organism evidence="5 6">
    <name type="scientific">Leptotrombidium deliense</name>
    <dbReference type="NCBI Taxonomy" id="299467"/>
    <lineage>
        <taxon>Eukaryota</taxon>
        <taxon>Metazoa</taxon>
        <taxon>Ecdysozoa</taxon>
        <taxon>Arthropoda</taxon>
        <taxon>Chelicerata</taxon>
        <taxon>Arachnida</taxon>
        <taxon>Acari</taxon>
        <taxon>Acariformes</taxon>
        <taxon>Trombidiformes</taxon>
        <taxon>Prostigmata</taxon>
        <taxon>Anystina</taxon>
        <taxon>Parasitengona</taxon>
        <taxon>Trombiculoidea</taxon>
        <taxon>Trombiculidae</taxon>
        <taxon>Leptotrombidium</taxon>
    </lineage>
</organism>
<evidence type="ECO:0000259" key="4">
    <source>
        <dbReference type="SMART" id="SM00737"/>
    </source>
</evidence>
<dbReference type="InterPro" id="IPR014756">
    <property type="entry name" value="Ig_E-set"/>
</dbReference>
<comment type="subcellular location">
    <subcellularLocation>
        <location evidence="1">Secreted</location>
    </subcellularLocation>
</comment>
<dbReference type="Gene3D" id="2.60.40.770">
    <property type="match status" value="1"/>
</dbReference>
<dbReference type="PANTHER" id="PTHR11306:SF68">
    <property type="entry name" value="NPC INTRACELLULAR CHOLESTEROL TRANSPORTER 2"/>
    <property type="match status" value="1"/>
</dbReference>
<reference evidence="5 6" key="1">
    <citation type="journal article" date="2018" name="Gigascience">
        <title>Genomes of trombidid mites reveal novel predicted allergens and laterally-transferred genes associated with secondary metabolism.</title>
        <authorList>
            <person name="Dong X."/>
            <person name="Chaisiri K."/>
            <person name="Xia D."/>
            <person name="Armstrong S.D."/>
            <person name="Fang Y."/>
            <person name="Donnelly M.J."/>
            <person name="Kadowaki T."/>
            <person name="McGarry J.W."/>
            <person name="Darby A.C."/>
            <person name="Makepeace B.L."/>
        </authorList>
    </citation>
    <scope>NUCLEOTIDE SEQUENCE [LARGE SCALE GENOMIC DNA]</scope>
    <source>
        <strain evidence="5">UoL-UT</strain>
    </source>
</reference>
<dbReference type="FunFam" id="2.60.40.770:FF:000001">
    <property type="entry name" value="NPC intracellular cholesterol transporter 2"/>
    <property type="match status" value="1"/>
</dbReference>
<comment type="similarity">
    <text evidence="2">Belongs to the NPC2 family.</text>
</comment>